<reference evidence="2 3" key="1">
    <citation type="journal article" date="2019" name="Nat. Ecol. Evol.">
        <title>Megaphylogeny resolves global patterns of mushroom evolution.</title>
        <authorList>
            <person name="Varga T."/>
            <person name="Krizsan K."/>
            <person name="Foldi C."/>
            <person name="Dima B."/>
            <person name="Sanchez-Garcia M."/>
            <person name="Sanchez-Ramirez S."/>
            <person name="Szollosi G.J."/>
            <person name="Szarkandi J.G."/>
            <person name="Papp V."/>
            <person name="Albert L."/>
            <person name="Andreopoulos W."/>
            <person name="Angelini C."/>
            <person name="Antonin V."/>
            <person name="Barry K.W."/>
            <person name="Bougher N.L."/>
            <person name="Buchanan P."/>
            <person name="Buyck B."/>
            <person name="Bense V."/>
            <person name="Catcheside P."/>
            <person name="Chovatia M."/>
            <person name="Cooper J."/>
            <person name="Damon W."/>
            <person name="Desjardin D."/>
            <person name="Finy P."/>
            <person name="Geml J."/>
            <person name="Haridas S."/>
            <person name="Hughes K."/>
            <person name="Justo A."/>
            <person name="Karasinski D."/>
            <person name="Kautmanova I."/>
            <person name="Kiss B."/>
            <person name="Kocsube S."/>
            <person name="Kotiranta H."/>
            <person name="LaButti K.M."/>
            <person name="Lechner B.E."/>
            <person name="Liimatainen K."/>
            <person name="Lipzen A."/>
            <person name="Lukacs Z."/>
            <person name="Mihaltcheva S."/>
            <person name="Morgado L.N."/>
            <person name="Niskanen T."/>
            <person name="Noordeloos M.E."/>
            <person name="Ohm R.A."/>
            <person name="Ortiz-Santana B."/>
            <person name="Ovrebo C."/>
            <person name="Racz N."/>
            <person name="Riley R."/>
            <person name="Savchenko A."/>
            <person name="Shiryaev A."/>
            <person name="Soop K."/>
            <person name="Spirin V."/>
            <person name="Szebenyi C."/>
            <person name="Tomsovsky M."/>
            <person name="Tulloss R.E."/>
            <person name="Uehling J."/>
            <person name="Grigoriev I.V."/>
            <person name="Vagvolgyi C."/>
            <person name="Papp T."/>
            <person name="Martin F.M."/>
            <person name="Miettinen O."/>
            <person name="Hibbett D.S."/>
            <person name="Nagy L.G."/>
        </authorList>
    </citation>
    <scope>NUCLEOTIDE SEQUENCE [LARGE SCALE GENOMIC DNA]</scope>
    <source>
        <strain evidence="2 3">FP101781</strain>
    </source>
</reference>
<proteinExistence type="predicted"/>
<evidence type="ECO:0000256" key="1">
    <source>
        <dbReference type="SAM" id="MobiDB-lite"/>
    </source>
</evidence>
<sequence length="241" mass="26107">MAFRQPWAPIICDASGAGPDLTTPANGTKYVNGFQRTSKAQSWAVVDGLLEANSVTGPAAHEKVVKHGQVKVFVCLRLEDTPVAPVGAALVNEDEFFTNCALAEDLAQLQSSKATPGALVCQTEKESLVRRAPVDRLRPEKTRLQSPTADTTPFKPMWATGRNSLCITTTRRFREEGFNTTRQVRKGGFNAAQRGWEEWVRGDQLKRGTAAPRVGLESPRLGKGDEDCTGAAKGNEFVGGH</sequence>
<evidence type="ECO:0000313" key="2">
    <source>
        <dbReference type="EMBL" id="TEB25653.1"/>
    </source>
</evidence>
<organism evidence="2 3">
    <name type="scientific">Coprinellus micaceus</name>
    <name type="common">Glistening ink-cap mushroom</name>
    <name type="synonym">Coprinus micaceus</name>
    <dbReference type="NCBI Taxonomy" id="71717"/>
    <lineage>
        <taxon>Eukaryota</taxon>
        <taxon>Fungi</taxon>
        <taxon>Dikarya</taxon>
        <taxon>Basidiomycota</taxon>
        <taxon>Agaricomycotina</taxon>
        <taxon>Agaricomycetes</taxon>
        <taxon>Agaricomycetidae</taxon>
        <taxon>Agaricales</taxon>
        <taxon>Agaricineae</taxon>
        <taxon>Psathyrellaceae</taxon>
        <taxon>Coprinellus</taxon>
    </lineage>
</organism>
<keyword evidence="3" id="KW-1185">Reference proteome</keyword>
<comment type="caution">
    <text evidence="2">The sequence shown here is derived from an EMBL/GenBank/DDBJ whole genome shotgun (WGS) entry which is preliminary data.</text>
</comment>
<protein>
    <submittedName>
        <fullName evidence="2">Uncharacterized protein</fullName>
    </submittedName>
</protein>
<name>A0A4Y7SUW0_COPMI</name>
<gene>
    <name evidence="2" type="ORF">FA13DRAFT_1713890</name>
</gene>
<dbReference type="AlphaFoldDB" id="A0A4Y7SUW0"/>
<evidence type="ECO:0000313" key="3">
    <source>
        <dbReference type="Proteomes" id="UP000298030"/>
    </source>
</evidence>
<accession>A0A4Y7SUW0</accession>
<dbReference type="EMBL" id="QPFP01000055">
    <property type="protein sequence ID" value="TEB25653.1"/>
    <property type="molecule type" value="Genomic_DNA"/>
</dbReference>
<feature type="region of interest" description="Disordered" evidence="1">
    <location>
        <begin position="210"/>
        <end position="241"/>
    </location>
</feature>
<dbReference type="Proteomes" id="UP000298030">
    <property type="component" value="Unassembled WGS sequence"/>
</dbReference>